<protein>
    <submittedName>
        <fullName evidence="1">Uncharacterized protein</fullName>
    </submittedName>
</protein>
<keyword evidence="2" id="KW-1185">Reference proteome</keyword>
<dbReference type="Proteomes" id="UP001165960">
    <property type="component" value="Unassembled WGS sequence"/>
</dbReference>
<dbReference type="EMBL" id="QTSX02006437">
    <property type="protein sequence ID" value="KAJ9054567.1"/>
    <property type="molecule type" value="Genomic_DNA"/>
</dbReference>
<evidence type="ECO:0000313" key="1">
    <source>
        <dbReference type="EMBL" id="KAJ9054567.1"/>
    </source>
</evidence>
<reference evidence="1" key="1">
    <citation type="submission" date="2022-04" db="EMBL/GenBank/DDBJ databases">
        <title>Genome of the entomopathogenic fungus Entomophthora muscae.</title>
        <authorList>
            <person name="Elya C."/>
            <person name="Lovett B.R."/>
            <person name="Lee E."/>
            <person name="Macias A.M."/>
            <person name="Hajek A.E."/>
            <person name="De Bivort B.L."/>
            <person name="Kasson M.T."/>
            <person name="De Fine Licht H.H."/>
            <person name="Stajich J.E."/>
        </authorList>
    </citation>
    <scope>NUCLEOTIDE SEQUENCE</scope>
    <source>
        <strain evidence="1">Berkeley</strain>
    </source>
</reference>
<organism evidence="1 2">
    <name type="scientific">Entomophthora muscae</name>
    <dbReference type="NCBI Taxonomy" id="34485"/>
    <lineage>
        <taxon>Eukaryota</taxon>
        <taxon>Fungi</taxon>
        <taxon>Fungi incertae sedis</taxon>
        <taxon>Zoopagomycota</taxon>
        <taxon>Entomophthoromycotina</taxon>
        <taxon>Entomophthoromycetes</taxon>
        <taxon>Entomophthorales</taxon>
        <taxon>Entomophthoraceae</taxon>
        <taxon>Entomophthora</taxon>
    </lineage>
</organism>
<gene>
    <name evidence="1" type="ORF">DSO57_1013053</name>
</gene>
<name>A0ACC2RX06_9FUNG</name>
<accession>A0ACC2RX06</accession>
<comment type="caution">
    <text evidence="1">The sequence shown here is derived from an EMBL/GenBank/DDBJ whole genome shotgun (WGS) entry which is preliminary data.</text>
</comment>
<proteinExistence type="predicted"/>
<sequence>MTRASMSSALSNYGPLGANSTQDPLETQLSIKQTNPTSPHPEDPEQPRLRSSSSSSVRNSLDELSPSQSDDKPYKSTASSDSQNPLRSSRRTNRHLDPARKLRGQFETILVYGHILEAVAAFTCLLVLFNVVVLSNRILEVSPAKPQSSGNSNELIRVFGAVVYGVTVYVGLVTQLISLGFLLIMIRTRFKHNQAGVPKPDCTYSNILLITHLVVGLHWLGVASWLFIDPGYVDCFQLYNFGGTVEFAVRLHRLCDLVWLVKFLAILNLAVWTSMTFFLAVFVNHYYITFILKIFPSLRRYAMINDLLHALDYNPSSGSHDGTYAPLGGY</sequence>
<evidence type="ECO:0000313" key="2">
    <source>
        <dbReference type="Proteomes" id="UP001165960"/>
    </source>
</evidence>